<dbReference type="InterPro" id="IPR026881">
    <property type="entry name" value="WYL_dom"/>
</dbReference>
<reference evidence="3 4" key="1">
    <citation type="submission" date="2018-08" db="EMBL/GenBank/DDBJ databases">
        <title>A genome reference for cultivated species of the human gut microbiota.</title>
        <authorList>
            <person name="Zou Y."/>
            <person name="Xue W."/>
            <person name="Luo G."/>
        </authorList>
    </citation>
    <scope>NUCLEOTIDE SEQUENCE [LARGE SCALE GENOMIC DNA]</scope>
    <source>
        <strain evidence="3 4">AF24-2</strain>
    </source>
</reference>
<feature type="domain" description="WYL" evidence="1">
    <location>
        <begin position="115"/>
        <end position="181"/>
    </location>
</feature>
<dbReference type="RefSeq" id="WP_118482681.1">
    <property type="nucleotide sequence ID" value="NZ_QRUU01000001.1"/>
</dbReference>
<sequence length="298" mass="35653">MKTEFAIWLVSYLIRRGSDTQENIINEWSKHINEDVEIHRNTFGNYRRKAEELFGTEISYNPGTKEYYIEGKDLITHNAMYRWLLQSVSASNVISRRSRLKDRIMLETSSGGEEFIEPITEAMENGVCIELVYEAFWDEPKERIVEPYYIKLFKRRWYLIGKRRDKGEFRTYCFDRIKSVSLSDIKFKFRKEQSAETLFYDYYGIIQYPVEKERVVIKVTCEQGMYIKTLPLHHTQKLIQQDDDYMTFELYLKPCYDFVQELLSCGSELEVISPQSLRKEIKQYTEEMCEIYNPKDNG</sequence>
<dbReference type="PANTHER" id="PTHR34580">
    <property type="match status" value="1"/>
</dbReference>
<dbReference type="PANTHER" id="PTHR34580:SF9">
    <property type="entry name" value="SLL5097 PROTEIN"/>
    <property type="match status" value="1"/>
</dbReference>
<keyword evidence="4" id="KW-1185">Reference proteome</keyword>
<accession>A0A412H012</accession>
<comment type="caution">
    <text evidence="3">The sequence shown here is derived from an EMBL/GenBank/DDBJ whole genome shotgun (WGS) entry which is preliminary data.</text>
</comment>
<gene>
    <name evidence="3" type="ORF">DWY20_00330</name>
</gene>
<dbReference type="Pfam" id="PF13280">
    <property type="entry name" value="WYL"/>
    <property type="match status" value="1"/>
</dbReference>
<proteinExistence type="predicted"/>
<dbReference type="Proteomes" id="UP000285864">
    <property type="component" value="Unassembled WGS sequence"/>
</dbReference>
<dbReference type="Pfam" id="PF25583">
    <property type="entry name" value="WCX"/>
    <property type="match status" value="1"/>
</dbReference>
<name>A0A412H012_9BACT</name>
<feature type="domain" description="WCX" evidence="2">
    <location>
        <begin position="212"/>
        <end position="288"/>
    </location>
</feature>
<dbReference type="EMBL" id="QRUU01000001">
    <property type="protein sequence ID" value="RGS00570.1"/>
    <property type="molecule type" value="Genomic_DNA"/>
</dbReference>
<organism evidence="3 4">
    <name type="scientific">Phocaeicola coprocola</name>
    <dbReference type="NCBI Taxonomy" id="310298"/>
    <lineage>
        <taxon>Bacteria</taxon>
        <taxon>Pseudomonadati</taxon>
        <taxon>Bacteroidota</taxon>
        <taxon>Bacteroidia</taxon>
        <taxon>Bacteroidales</taxon>
        <taxon>Bacteroidaceae</taxon>
        <taxon>Phocaeicola</taxon>
    </lineage>
</organism>
<evidence type="ECO:0000313" key="4">
    <source>
        <dbReference type="Proteomes" id="UP000285864"/>
    </source>
</evidence>
<protein>
    <submittedName>
        <fullName evidence="3">WYL domain-containing protein</fullName>
    </submittedName>
</protein>
<evidence type="ECO:0000259" key="1">
    <source>
        <dbReference type="Pfam" id="PF13280"/>
    </source>
</evidence>
<evidence type="ECO:0000313" key="3">
    <source>
        <dbReference type="EMBL" id="RGS00570.1"/>
    </source>
</evidence>
<evidence type="ECO:0000259" key="2">
    <source>
        <dbReference type="Pfam" id="PF25583"/>
    </source>
</evidence>
<dbReference type="AlphaFoldDB" id="A0A412H012"/>
<dbReference type="InterPro" id="IPR057727">
    <property type="entry name" value="WCX_dom"/>
</dbReference>
<dbReference type="InterPro" id="IPR051534">
    <property type="entry name" value="CBASS_pafABC_assoc_protein"/>
</dbReference>
<dbReference type="PROSITE" id="PS52050">
    <property type="entry name" value="WYL"/>
    <property type="match status" value="1"/>
</dbReference>